<keyword evidence="9" id="KW-1185">Reference proteome</keyword>
<dbReference type="Proteomes" id="UP000034491">
    <property type="component" value="Unassembled WGS sequence"/>
</dbReference>
<protein>
    <submittedName>
        <fullName evidence="8">Transporter</fullName>
    </submittedName>
</protein>
<dbReference type="PANTHER" id="PTHR32322:SF2">
    <property type="entry name" value="EAMA DOMAIN-CONTAINING PROTEIN"/>
    <property type="match status" value="1"/>
</dbReference>
<dbReference type="SUPFAM" id="SSF103481">
    <property type="entry name" value="Multidrug resistance efflux transporter EmrE"/>
    <property type="match status" value="2"/>
</dbReference>
<dbReference type="InterPro" id="IPR000620">
    <property type="entry name" value="EamA_dom"/>
</dbReference>
<evidence type="ECO:0000313" key="8">
    <source>
        <dbReference type="EMBL" id="KKJ78653.1"/>
    </source>
</evidence>
<dbReference type="GO" id="GO:0016020">
    <property type="term" value="C:membrane"/>
    <property type="evidence" value="ECO:0007669"/>
    <property type="project" value="UniProtKB-SubCell"/>
</dbReference>
<dbReference type="STRING" id="1549748.WH95_00760"/>
<feature type="transmembrane region" description="Helical" evidence="6">
    <location>
        <begin position="121"/>
        <end position="140"/>
    </location>
</feature>
<reference evidence="8 9" key="1">
    <citation type="submission" date="2015-03" db="EMBL/GenBank/DDBJ databases">
        <title>Genome sequence of Kiloniella sp. P1-1, isolated from the gut microflora of Pacific white shrimp, Penaeus vannamei.</title>
        <authorList>
            <person name="Shao Z."/>
            <person name="Wang L."/>
            <person name="Li X."/>
        </authorList>
    </citation>
    <scope>NUCLEOTIDE SEQUENCE [LARGE SCALE GENOMIC DNA]</scope>
    <source>
        <strain evidence="8 9">P1-1</strain>
    </source>
</reference>
<feature type="domain" description="EamA" evidence="7">
    <location>
        <begin position="148"/>
        <end position="279"/>
    </location>
</feature>
<dbReference type="PANTHER" id="PTHR32322">
    <property type="entry name" value="INNER MEMBRANE TRANSPORTER"/>
    <property type="match status" value="1"/>
</dbReference>
<feature type="transmembrane region" description="Helical" evidence="6">
    <location>
        <begin position="266"/>
        <end position="286"/>
    </location>
</feature>
<comment type="subcellular location">
    <subcellularLocation>
        <location evidence="1">Membrane</location>
        <topology evidence="1">Multi-pass membrane protein</topology>
    </subcellularLocation>
</comment>
<dbReference type="RefSeq" id="WP_046501678.1">
    <property type="nucleotide sequence ID" value="NZ_LANI01000001.1"/>
</dbReference>
<dbReference type="OrthoDB" id="9784288at2"/>
<accession>A0A0M2RGF8</accession>
<feature type="transmembrane region" description="Helical" evidence="6">
    <location>
        <begin position="241"/>
        <end position="260"/>
    </location>
</feature>
<evidence type="ECO:0000256" key="5">
    <source>
        <dbReference type="ARBA" id="ARBA00023136"/>
    </source>
</evidence>
<name>A0A0M2RGF8_9PROT</name>
<dbReference type="EMBL" id="LANI01000001">
    <property type="protein sequence ID" value="KKJ78653.1"/>
    <property type="molecule type" value="Genomic_DNA"/>
</dbReference>
<keyword evidence="5 6" id="KW-0472">Membrane</keyword>
<evidence type="ECO:0000259" key="7">
    <source>
        <dbReference type="Pfam" id="PF00892"/>
    </source>
</evidence>
<feature type="transmembrane region" description="Helical" evidence="6">
    <location>
        <begin position="177"/>
        <end position="196"/>
    </location>
</feature>
<evidence type="ECO:0000256" key="4">
    <source>
        <dbReference type="ARBA" id="ARBA00022989"/>
    </source>
</evidence>
<feature type="transmembrane region" description="Helical" evidence="6">
    <location>
        <begin position="208"/>
        <end position="229"/>
    </location>
</feature>
<feature type="domain" description="EamA" evidence="7">
    <location>
        <begin position="6"/>
        <end position="130"/>
    </location>
</feature>
<dbReference type="AlphaFoldDB" id="A0A0M2RGF8"/>
<feature type="transmembrane region" description="Helical" evidence="6">
    <location>
        <begin position="35"/>
        <end position="56"/>
    </location>
</feature>
<comment type="caution">
    <text evidence="8">The sequence shown here is derived from an EMBL/GenBank/DDBJ whole genome shotgun (WGS) entry which is preliminary data.</text>
</comment>
<feature type="transmembrane region" description="Helical" evidence="6">
    <location>
        <begin position="94"/>
        <end position="114"/>
    </location>
</feature>
<dbReference type="Pfam" id="PF00892">
    <property type="entry name" value="EamA"/>
    <property type="match status" value="2"/>
</dbReference>
<evidence type="ECO:0000256" key="6">
    <source>
        <dbReference type="SAM" id="Phobius"/>
    </source>
</evidence>
<dbReference type="PATRIC" id="fig|1549748.8.peg.159"/>
<organism evidence="8 9">
    <name type="scientific">Kiloniella litopenaei</name>
    <dbReference type="NCBI Taxonomy" id="1549748"/>
    <lineage>
        <taxon>Bacteria</taxon>
        <taxon>Pseudomonadati</taxon>
        <taxon>Pseudomonadota</taxon>
        <taxon>Alphaproteobacteria</taxon>
        <taxon>Rhodospirillales</taxon>
        <taxon>Kiloniellaceae</taxon>
        <taxon>Kiloniella</taxon>
    </lineage>
</organism>
<feature type="transmembrane region" description="Helical" evidence="6">
    <location>
        <begin position="7"/>
        <end position="29"/>
    </location>
</feature>
<evidence type="ECO:0000313" key="9">
    <source>
        <dbReference type="Proteomes" id="UP000034491"/>
    </source>
</evidence>
<sequence length="306" mass="32969">MKTINKGWIYGFIGMTIFSASLPATRAAVGSFDPIFLTLARGSIAGLLGLSLLLLFGEKRPQVRDLHSLLIVALGVVIGFPLLTAYALEHVTAAHSTVFIGLLPLATAIFGVLRGNEKPQAVFWFFSLLGSALVAGYALIESAGSFSLWDFLMFTAIVLCGLAYAEGAKLSRRLGGWQVISWALVLSLPVMIPVTFYTMPASFNDVTISAWVGLAYVSLFSMLIGFIFWYRGLAEGGIASVGQLQLLQPFFSLILAALLLNEIVNSTMMIVTLAVVLCVAGAKRFGQRKISTTRPLPKLSNMPNPE</sequence>
<gene>
    <name evidence="8" type="ORF">WH95_00760</name>
</gene>
<evidence type="ECO:0000256" key="1">
    <source>
        <dbReference type="ARBA" id="ARBA00004141"/>
    </source>
</evidence>
<feature type="transmembrane region" description="Helical" evidence="6">
    <location>
        <begin position="68"/>
        <end position="88"/>
    </location>
</feature>
<evidence type="ECO:0000256" key="3">
    <source>
        <dbReference type="ARBA" id="ARBA00022692"/>
    </source>
</evidence>
<dbReference type="InterPro" id="IPR050638">
    <property type="entry name" value="AA-Vitamin_Transporters"/>
</dbReference>
<evidence type="ECO:0000256" key="2">
    <source>
        <dbReference type="ARBA" id="ARBA00007362"/>
    </source>
</evidence>
<keyword evidence="3 6" id="KW-0812">Transmembrane</keyword>
<dbReference type="InterPro" id="IPR037185">
    <property type="entry name" value="EmrE-like"/>
</dbReference>
<proteinExistence type="inferred from homology"/>
<feature type="transmembrane region" description="Helical" evidence="6">
    <location>
        <begin position="146"/>
        <end position="165"/>
    </location>
</feature>
<keyword evidence="4 6" id="KW-1133">Transmembrane helix</keyword>
<comment type="similarity">
    <text evidence="2">Belongs to the EamA transporter family.</text>
</comment>